<protein>
    <recommendedName>
        <fullName evidence="2">alanine dehydrogenase</fullName>
        <ecNumber evidence="2">1.4.1.1</ecNumber>
    </recommendedName>
</protein>
<dbReference type="PANTHER" id="PTHR42795">
    <property type="entry name" value="ALANINE DEHYDROGENASE"/>
    <property type="match status" value="1"/>
</dbReference>
<evidence type="ECO:0000256" key="4">
    <source>
        <dbReference type="ARBA" id="ARBA00023027"/>
    </source>
</evidence>
<dbReference type="InterPro" id="IPR036291">
    <property type="entry name" value="NAD(P)-bd_dom_sf"/>
</dbReference>
<dbReference type="SMART" id="SM01002">
    <property type="entry name" value="AlaDh_PNT_C"/>
    <property type="match status" value="1"/>
</dbReference>
<dbReference type="InterPro" id="IPR008141">
    <property type="entry name" value="Ala_DH"/>
</dbReference>
<evidence type="ECO:0000259" key="5">
    <source>
        <dbReference type="SMART" id="SM01002"/>
    </source>
</evidence>
<evidence type="ECO:0000256" key="2">
    <source>
        <dbReference type="ARBA" id="ARBA00012897"/>
    </source>
</evidence>
<evidence type="ECO:0000256" key="3">
    <source>
        <dbReference type="ARBA" id="ARBA00023002"/>
    </source>
</evidence>
<evidence type="ECO:0000259" key="6">
    <source>
        <dbReference type="SMART" id="SM01003"/>
    </source>
</evidence>
<dbReference type="InterPro" id="IPR007698">
    <property type="entry name" value="AlaDH/PNT_NAD(H)-bd"/>
</dbReference>
<gene>
    <name evidence="7" type="ORF">AAFH49_05505</name>
</gene>
<keyword evidence="8" id="KW-1185">Reference proteome</keyword>
<dbReference type="Proteomes" id="UP001479606">
    <property type="component" value="Unassembled WGS sequence"/>
</dbReference>
<dbReference type="RefSeq" id="WP_342296502.1">
    <property type="nucleotide sequence ID" value="NZ_JBCEVZ010000008.1"/>
</dbReference>
<comment type="similarity">
    <text evidence="1">Belongs to the AlaDH/PNT family.</text>
</comment>
<dbReference type="InterPro" id="IPR008143">
    <property type="entry name" value="Ala_DH/PNT_CS2"/>
</dbReference>
<dbReference type="Pfam" id="PF05222">
    <property type="entry name" value="AlaDh_PNT_N"/>
    <property type="match status" value="1"/>
</dbReference>
<proteinExistence type="inferred from homology"/>
<dbReference type="SMART" id="SM01003">
    <property type="entry name" value="AlaDh_PNT_N"/>
    <property type="match status" value="1"/>
</dbReference>
<dbReference type="InterPro" id="IPR007886">
    <property type="entry name" value="AlaDH/PNT_N"/>
</dbReference>
<evidence type="ECO:0000256" key="1">
    <source>
        <dbReference type="ARBA" id="ARBA00005689"/>
    </source>
</evidence>
<dbReference type="EC" id="1.4.1.1" evidence="2"/>
<feature type="domain" description="Alanine dehydrogenase/pyridine nucleotide transhydrogenase NAD(H)-binding" evidence="5">
    <location>
        <begin position="182"/>
        <end position="330"/>
    </location>
</feature>
<keyword evidence="3" id="KW-0560">Oxidoreductase</keyword>
<dbReference type="Pfam" id="PF01262">
    <property type="entry name" value="AlaDh_PNT_C"/>
    <property type="match status" value="1"/>
</dbReference>
<comment type="caution">
    <text evidence="7">The sequence shown here is derived from an EMBL/GenBank/DDBJ whole genome shotgun (WGS) entry which is preliminary data.</text>
</comment>
<dbReference type="CDD" id="cd05305">
    <property type="entry name" value="L-AlaDH"/>
    <property type="match status" value="1"/>
</dbReference>
<organism evidence="7 8">
    <name type="scientific">Hymenobacter segetis</name>
    <dbReference type="NCBI Taxonomy" id="2025509"/>
    <lineage>
        <taxon>Bacteria</taxon>
        <taxon>Pseudomonadati</taxon>
        <taxon>Bacteroidota</taxon>
        <taxon>Cytophagia</taxon>
        <taxon>Cytophagales</taxon>
        <taxon>Hymenobacteraceae</taxon>
        <taxon>Hymenobacter</taxon>
    </lineage>
</organism>
<evidence type="ECO:0000313" key="8">
    <source>
        <dbReference type="Proteomes" id="UP001479606"/>
    </source>
</evidence>
<dbReference type="EMBL" id="JBCEVZ010000008">
    <property type="protein sequence ID" value="MEL5993655.1"/>
    <property type="molecule type" value="Genomic_DNA"/>
</dbReference>
<reference evidence="7 8" key="1">
    <citation type="journal article" date="2018" name="Arch. Microbiol.">
        <title>Hymenobacter segetis sp. nov., isolated from soil.</title>
        <authorList>
            <person name="Ten L.N."/>
            <person name="Lim S.J."/>
            <person name="Kim B.O."/>
            <person name="Kang I.K."/>
            <person name="Jung H.Y."/>
        </authorList>
    </citation>
    <scope>NUCLEOTIDE SEQUENCE [LARGE SCALE GENOMIC DNA]</scope>
    <source>
        <strain evidence="7 8">S7-3-11</strain>
    </source>
</reference>
<dbReference type="SUPFAM" id="SSF51735">
    <property type="entry name" value="NAD(P)-binding Rossmann-fold domains"/>
    <property type="match status" value="1"/>
</dbReference>
<dbReference type="PANTHER" id="PTHR42795:SF1">
    <property type="entry name" value="ALANINE DEHYDROGENASE"/>
    <property type="match status" value="1"/>
</dbReference>
<accession>A0ABU9LSR4</accession>
<sequence length="408" mass="44340">MPEQLPSGFESLATSRAYFTQESMLAVETRKRKLFIGMPRETSLQENRLGLTPEAVQHLVSAGHEVVMEAGAGEPSKYADHAYSEAGAQIAYSTEEVFKADILLKVAPPTLEEIELLHPGQTLISALQMGSMTSEYIAALSRKKINAIGFELMKDPSGARPVVRAMSEIAGSTVMLIAAEYLARSNEGKGIILGGITGVPPSQVVILGAGTVAEFAARAATGLGAEVKVFDNHLYKLRRLKHNLGMQLYTSTLDTFALSQQIRRADVVIGALAVEDGRIPFMVPEEMVSSMASGSVIIDVSIDQGGCFETSEMTSHSSPIFRKYDVVHYCVPNIASRVPRTATNALSNIFTPILQEISQHGGINEVLFTNEHFRSGVYIYRGSLTNAMIAKKFNLRYKELGLLIAVRN</sequence>
<keyword evidence="4" id="KW-0520">NAD</keyword>
<dbReference type="PROSITE" id="PS00837">
    <property type="entry name" value="ALADH_PNT_2"/>
    <property type="match status" value="1"/>
</dbReference>
<dbReference type="Gene3D" id="3.40.50.720">
    <property type="entry name" value="NAD(P)-binding Rossmann-like Domain"/>
    <property type="match status" value="2"/>
</dbReference>
<name>A0ABU9LSR4_9BACT</name>
<feature type="domain" description="Alanine dehydrogenase/pyridine nucleotide transhydrogenase N-terminal" evidence="6">
    <location>
        <begin position="37"/>
        <end position="170"/>
    </location>
</feature>
<dbReference type="SUPFAM" id="SSF52283">
    <property type="entry name" value="Formate/glycerate dehydrogenase catalytic domain-like"/>
    <property type="match status" value="1"/>
</dbReference>
<evidence type="ECO:0000313" key="7">
    <source>
        <dbReference type="EMBL" id="MEL5993655.1"/>
    </source>
</evidence>